<dbReference type="GO" id="GO:0003691">
    <property type="term" value="F:double-stranded telomeric DNA binding"/>
    <property type="evidence" value="ECO:0007669"/>
    <property type="project" value="TreeGrafter"/>
</dbReference>
<dbReference type="PANTHER" id="PTHR47807:SF1">
    <property type="entry name" value="PROTEIN TBF1"/>
    <property type="match status" value="1"/>
</dbReference>
<evidence type="ECO:0000256" key="1">
    <source>
        <dbReference type="ARBA" id="ARBA00023125"/>
    </source>
</evidence>
<dbReference type="InterPro" id="IPR013867">
    <property type="entry name" value="Telomere_rpt-bd_fac_dimer_dom"/>
</dbReference>
<dbReference type="EMBL" id="MCFK01003846">
    <property type="protein sequence ID" value="RKF61833.1"/>
    <property type="molecule type" value="Genomic_DNA"/>
</dbReference>
<comment type="caution">
    <text evidence="6">The sequence shown here is derived from an EMBL/GenBank/DDBJ whole genome shotgun (WGS) entry which is preliminary data.</text>
</comment>
<feature type="compositionally biased region" description="Basic and acidic residues" evidence="4">
    <location>
        <begin position="1"/>
        <end position="12"/>
    </location>
</feature>
<dbReference type="OrthoDB" id="3366990at2759"/>
<dbReference type="InterPro" id="IPR052833">
    <property type="entry name" value="Telomeric_DNA-bd_trans-reg"/>
</dbReference>
<dbReference type="FunFam" id="1.10.10.60:FF:000137">
    <property type="entry name" value="MYB DNA binding protein"/>
    <property type="match status" value="1"/>
</dbReference>
<proteinExistence type="predicted"/>
<keyword evidence="1 6" id="KW-0238">DNA-binding</keyword>
<dbReference type="InterPro" id="IPR009057">
    <property type="entry name" value="Homeodomain-like_sf"/>
</dbReference>
<keyword evidence="7" id="KW-1185">Reference proteome</keyword>
<reference evidence="6 7" key="1">
    <citation type="journal article" date="2018" name="BMC Genomics">
        <title>Comparative genome analyses reveal sequence features reflecting distinct modes of host-adaptation between dicot and monocot powdery mildew.</title>
        <authorList>
            <person name="Wu Y."/>
            <person name="Ma X."/>
            <person name="Pan Z."/>
            <person name="Kale S.D."/>
            <person name="Song Y."/>
            <person name="King H."/>
            <person name="Zhang Q."/>
            <person name="Presley C."/>
            <person name="Deng X."/>
            <person name="Wei C.I."/>
            <person name="Xiao S."/>
        </authorList>
    </citation>
    <scope>NUCLEOTIDE SEQUENCE [LARGE SCALE GENOMIC DNA]</scope>
    <source>
        <strain evidence="6">UMSG2</strain>
    </source>
</reference>
<dbReference type="CDD" id="cd11660">
    <property type="entry name" value="SANT_TRF"/>
    <property type="match status" value="1"/>
</dbReference>
<dbReference type="STRING" id="212602.A0A420HWK6"/>
<gene>
    <name evidence="6" type="ORF">OnM2_038028</name>
</gene>
<feature type="region of interest" description="Disordered" evidence="4">
    <location>
        <begin position="436"/>
        <end position="457"/>
    </location>
</feature>
<evidence type="ECO:0000313" key="7">
    <source>
        <dbReference type="Proteomes" id="UP000286134"/>
    </source>
</evidence>
<evidence type="ECO:0000259" key="5">
    <source>
        <dbReference type="Pfam" id="PF08558"/>
    </source>
</evidence>
<dbReference type="Gene3D" id="1.10.10.60">
    <property type="entry name" value="Homeodomain-like"/>
    <property type="match status" value="1"/>
</dbReference>
<dbReference type="Proteomes" id="UP000286134">
    <property type="component" value="Unassembled WGS sequence"/>
</dbReference>
<name>A0A420HWK6_9PEZI</name>
<organism evidence="6 7">
    <name type="scientific">Erysiphe neolycopersici</name>
    <dbReference type="NCBI Taxonomy" id="212602"/>
    <lineage>
        <taxon>Eukaryota</taxon>
        <taxon>Fungi</taxon>
        <taxon>Dikarya</taxon>
        <taxon>Ascomycota</taxon>
        <taxon>Pezizomycotina</taxon>
        <taxon>Leotiomycetes</taxon>
        <taxon>Erysiphales</taxon>
        <taxon>Erysiphaceae</taxon>
        <taxon>Erysiphe</taxon>
    </lineage>
</organism>
<dbReference type="GO" id="GO:0042803">
    <property type="term" value="F:protein homodimerization activity"/>
    <property type="evidence" value="ECO:0007669"/>
    <property type="project" value="InterPro"/>
</dbReference>
<keyword evidence="2" id="KW-0539">Nucleus</keyword>
<evidence type="ECO:0000256" key="4">
    <source>
        <dbReference type="SAM" id="MobiDB-lite"/>
    </source>
</evidence>
<dbReference type="GO" id="GO:0010833">
    <property type="term" value="P:telomere maintenance via telomere lengthening"/>
    <property type="evidence" value="ECO:0007669"/>
    <property type="project" value="TreeGrafter"/>
</dbReference>
<dbReference type="Pfam" id="PF08558">
    <property type="entry name" value="TRF"/>
    <property type="match status" value="1"/>
</dbReference>
<dbReference type="AlphaFoldDB" id="A0A420HWK6"/>
<feature type="region of interest" description="Disordered" evidence="4">
    <location>
        <begin position="1"/>
        <end position="23"/>
    </location>
</feature>
<feature type="compositionally biased region" description="Polar residues" evidence="4">
    <location>
        <begin position="13"/>
        <end position="23"/>
    </location>
</feature>
<accession>A0A420HWK6</accession>
<dbReference type="SUPFAM" id="SSF46689">
    <property type="entry name" value="Homeodomain-like"/>
    <property type="match status" value="1"/>
</dbReference>
<evidence type="ECO:0000313" key="6">
    <source>
        <dbReference type="EMBL" id="RKF61833.1"/>
    </source>
</evidence>
<keyword evidence="3" id="KW-0131">Cell cycle</keyword>
<evidence type="ECO:0000256" key="2">
    <source>
        <dbReference type="ARBA" id="ARBA00023242"/>
    </source>
</evidence>
<evidence type="ECO:0000256" key="3">
    <source>
        <dbReference type="ARBA" id="ARBA00023306"/>
    </source>
</evidence>
<protein>
    <submittedName>
        <fullName evidence="6">Telomeric DNA-binding factor trf1</fullName>
    </submittedName>
</protein>
<feature type="domain" description="Telomere repeat-binding factor dimerisation" evidence="5">
    <location>
        <begin position="111"/>
        <end position="331"/>
    </location>
</feature>
<dbReference type="PANTHER" id="PTHR47807">
    <property type="entry name" value="PROTEIN TBF1"/>
    <property type="match status" value="1"/>
</dbReference>
<sequence>MIDNEASIKHESSGSSNSNQEYGVFSPSSGLKHVLSDYSVNNTVKRQKIESNGTPASSPDLSSLLAHVTECVSEQNVLPEMEANMGMKQTNHGAHIEDNEIIRDSLTCMRILSLPMLENLATQIISLLCRKDSHEIVSIVNVHTSELGKIYYTLKSLLDQVKKIYVQQGLFLSADVLNLKEIEYREIIRITNLATFVCNVFDRHEVGFLELNDHFIEIFTPEGIPLSKEAGDLFLNLKTQIYLSAISQEEQERTREDILEEYFPNNLEKILEYRHPNQPLSQSEYEFTRLLISRRDFLANAPIDLDSIQALSENFSWEGFLKQVAVFLDKVTLLTPYLKRYGLNVSLPVSYGQNMDYLQPVIDDDLGLQVELAAKQTLESLGLNNSQSQYERSTCEDQYTVQNGSYLPDYSNLSLPLEQTAPTQVLYERARHAAVAKASPSNTRRPGLPSQRRPWSSEEERALMAGLDQVRGPYWSQILALYGAKGTINEVLKDRNQVQLKDKARNLKLFFLKSGIEVPYHLKAVTGELKTRAPTQAAKREAEERARLADMNDRGRLGKVTDSTGVTNDQDPILSILNFPMGQTEIKMEPEDEQPKIDVGAI</sequence>